<keyword evidence="3" id="KW-1185">Reference proteome</keyword>
<protein>
    <recommendedName>
        <fullName evidence="1">DUF1828 domain-containing protein</fullName>
    </recommendedName>
</protein>
<evidence type="ECO:0000313" key="2">
    <source>
        <dbReference type="EMBL" id="KRL88772.1"/>
    </source>
</evidence>
<accession>A0A0R1U821</accession>
<dbReference type="Pfam" id="PF08861">
    <property type="entry name" value="DUF1828"/>
    <property type="match status" value="1"/>
</dbReference>
<dbReference type="EMBL" id="AZFM01000041">
    <property type="protein sequence ID" value="KRL88772.1"/>
    <property type="molecule type" value="Genomic_DNA"/>
</dbReference>
<organism evidence="2 3">
    <name type="scientific">Lactobacillus kalixensis DSM 16043</name>
    <dbReference type="NCBI Taxonomy" id="1423763"/>
    <lineage>
        <taxon>Bacteria</taxon>
        <taxon>Bacillati</taxon>
        <taxon>Bacillota</taxon>
        <taxon>Bacilli</taxon>
        <taxon>Lactobacillales</taxon>
        <taxon>Lactobacillaceae</taxon>
        <taxon>Lactobacillus</taxon>
    </lineage>
</organism>
<proteinExistence type="predicted"/>
<dbReference type="STRING" id="1423763.FC46_GL001407"/>
<evidence type="ECO:0000313" key="3">
    <source>
        <dbReference type="Proteomes" id="UP000051036"/>
    </source>
</evidence>
<dbReference type="AlphaFoldDB" id="A0A0R1U821"/>
<dbReference type="RefSeq" id="WP_057799873.1">
    <property type="nucleotide sequence ID" value="NZ_AZFM01000041.1"/>
</dbReference>
<dbReference type="InterPro" id="IPR014960">
    <property type="entry name" value="DUF1828"/>
</dbReference>
<dbReference type="PATRIC" id="fig|1423763.3.peg.1426"/>
<comment type="caution">
    <text evidence="2">The sequence shown here is derived from an EMBL/GenBank/DDBJ whole genome shotgun (WGS) entry which is preliminary data.</text>
</comment>
<dbReference type="OrthoDB" id="2285516at2"/>
<feature type="domain" description="DUF1828" evidence="1">
    <location>
        <begin position="38"/>
        <end position="130"/>
    </location>
</feature>
<sequence>MTIITNTILDKIQSQWTQWIKDEVEFKAIDNHDIQVLTQFTDYFGDSILFNIIEKSEDNFTLTDKGYTLWNMEMNGIDLNKKNTTRYRLFNWYLKSFDFNVTNSHINKENVKLRDLSQAIIDFVQLLLRISDLGETNRANTKGIFFDDVKNYFNKDKNVYYFTTNNIALGKTKQQYTFEYNFTPELGINKLTKLYNTLSKNSMEAIIGIYSDTIEYLDDNYRDSSFNVLVNGINSDVQQFADGLEEHNIHVIDFQDKDEVTKNFGKAS</sequence>
<dbReference type="Proteomes" id="UP000051036">
    <property type="component" value="Unassembled WGS sequence"/>
</dbReference>
<gene>
    <name evidence="2" type="ORF">FC46_GL001407</name>
</gene>
<reference evidence="2 3" key="1">
    <citation type="journal article" date="2015" name="Genome Announc.">
        <title>Expanding the biotechnology potential of lactobacilli through comparative genomics of 213 strains and associated genera.</title>
        <authorList>
            <person name="Sun Z."/>
            <person name="Harris H.M."/>
            <person name="McCann A."/>
            <person name="Guo C."/>
            <person name="Argimon S."/>
            <person name="Zhang W."/>
            <person name="Yang X."/>
            <person name="Jeffery I.B."/>
            <person name="Cooney J.C."/>
            <person name="Kagawa T.F."/>
            <person name="Liu W."/>
            <person name="Song Y."/>
            <person name="Salvetti E."/>
            <person name="Wrobel A."/>
            <person name="Rasinkangas P."/>
            <person name="Parkhill J."/>
            <person name="Rea M.C."/>
            <person name="O'Sullivan O."/>
            <person name="Ritari J."/>
            <person name="Douillard F.P."/>
            <person name="Paul Ross R."/>
            <person name="Yang R."/>
            <person name="Briner A.E."/>
            <person name="Felis G.E."/>
            <person name="de Vos W.M."/>
            <person name="Barrangou R."/>
            <person name="Klaenhammer T.R."/>
            <person name="Caufield P.W."/>
            <person name="Cui Y."/>
            <person name="Zhang H."/>
            <person name="O'Toole P.W."/>
        </authorList>
    </citation>
    <scope>NUCLEOTIDE SEQUENCE [LARGE SCALE GENOMIC DNA]</scope>
    <source>
        <strain evidence="2 3">DSM 16043</strain>
    </source>
</reference>
<name>A0A0R1U821_9LACO</name>
<evidence type="ECO:0000259" key="1">
    <source>
        <dbReference type="Pfam" id="PF08861"/>
    </source>
</evidence>